<evidence type="ECO:0000256" key="10">
    <source>
        <dbReference type="RuleBase" id="RU004181"/>
    </source>
</evidence>
<dbReference type="UniPathway" id="UPA00665"/>
<keyword evidence="6 9" id="KW-0378">Hydrolase</keyword>
<evidence type="ECO:0000256" key="5">
    <source>
        <dbReference type="ARBA" id="ARBA00022750"/>
    </source>
</evidence>
<comment type="subcellular location">
    <subcellularLocation>
        <location evidence="9">Cell membrane</location>
        <topology evidence="9">Multi-pass membrane protein</topology>
    </subcellularLocation>
</comment>
<dbReference type="PANTHER" id="PTHR33695:SF1">
    <property type="entry name" value="LIPOPROTEIN SIGNAL PEPTIDASE"/>
    <property type="match status" value="1"/>
</dbReference>
<keyword evidence="5 9" id="KW-0064">Aspartyl protease</keyword>
<keyword evidence="3 9" id="KW-0645">Protease</keyword>
<feature type="active site" evidence="9">
    <location>
        <position position="174"/>
    </location>
</feature>
<name>A0A7H0VJM8_9FLAO</name>
<evidence type="ECO:0000256" key="2">
    <source>
        <dbReference type="ARBA" id="ARBA00022475"/>
    </source>
</evidence>
<dbReference type="InterPro" id="IPR001872">
    <property type="entry name" value="Peptidase_A8"/>
</dbReference>
<keyword evidence="2 9" id="KW-1003">Cell membrane</keyword>
<keyword evidence="8 9" id="KW-0472">Membrane</keyword>
<evidence type="ECO:0000313" key="12">
    <source>
        <dbReference type="Proteomes" id="UP000516305"/>
    </source>
</evidence>
<dbReference type="GO" id="GO:0006508">
    <property type="term" value="P:proteolysis"/>
    <property type="evidence" value="ECO:0007669"/>
    <property type="project" value="UniProtKB-KW"/>
</dbReference>
<dbReference type="PANTHER" id="PTHR33695">
    <property type="entry name" value="LIPOPROTEIN SIGNAL PEPTIDASE"/>
    <property type="match status" value="1"/>
</dbReference>
<feature type="transmembrane region" description="Helical" evidence="9">
    <location>
        <begin position="90"/>
        <end position="114"/>
    </location>
</feature>
<accession>A0A7H0VJM8</accession>
<evidence type="ECO:0000256" key="4">
    <source>
        <dbReference type="ARBA" id="ARBA00022692"/>
    </source>
</evidence>
<dbReference type="KEGG" id="chyd:H4K34_08800"/>
<evidence type="ECO:0000313" key="11">
    <source>
        <dbReference type="EMBL" id="QNR25926.1"/>
    </source>
</evidence>
<evidence type="ECO:0000256" key="8">
    <source>
        <dbReference type="ARBA" id="ARBA00023136"/>
    </source>
</evidence>
<dbReference type="GO" id="GO:0005886">
    <property type="term" value="C:plasma membrane"/>
    <property type="evidence" value="ECO:0007669"/>
    <property type="project" value="UniProtKB-SubCell"/>
</dbReference>
<feature type="transmembrane region" description="Helical" evidence="9">
    <location>
        <begin position="58"/>
        <end position="78"/>
    </location>
</feature>
<evidence type="ECO:0000256" key="9">
    <source>
        <dbReference type="HAMAP-Rule" id="MF_00161"/>
    </source>
</evidence>
<dbReference type="AlphaFoldDB" id="A0A7H0VJM8"/>
<comment type="function">
    <text evidence="9">This protein specifically catalyzes the removal of signal peptides from prolipoproteins.</text>
</comment>
<evidence type="ECO:0000256" key="6">
    <source>
        <dbReference type="ARBA" id="ARBA00022801"/>
    </source>
</evidence>
<gene>
    <name evidence="9" type="primary">lspA</name>
    <name evidence="11" type="ORF">H4K34_08800</name>
</gene>
<keyword evidence="7 9" id="KW-1133">Transmembrane helix</keyword>
<keyword evidence="12" id="KW-1185">Reference proteome</keyword>
<comment type="similarity">
    <text evidence="1 9 10">Belongs to the peptidase A8 family.</text>
</comment>
<feature type="active site" evidence="9">
    <location>
        <position position="143"/>
    </location>
</feature>
<dbReference type="EC" id="3.4.23.36" evidence="9"/>
<dbReference type="Pfam" id="PF01252">
    <property type="entry name" value="Peptidase_A8"/>
    <property type="match status" value="1"/>
</dbReference>
<dbReference type="Proteomes" id="UP000516305">
    <property type="component" value="Chromosome"/>
</dbReference>
<keyword evidence="4 9" id="KW-0812">Transmembrane</keyword>
<dbReference type="EMBL" id="CP060139">
    <property type="protein sequence ID" value="QNR25926.1"/>
    <property type="molecule type" value="Genomic_DNA"/>
</dbReference>
<dbReference type="RefSeq" id="WP_210760452.1">
    <property type="nucleotide sequence ID" value="NZ_CP060139.1"/>
</dbReference>
<comment type="catalytic activity">
    <reaction evidence="9">
        <text>Release of signal peptides from bacterial membrane prolipoproteins. Hydrolyzes -Xaa-Yaa-Zaa-|-(S,diacylglyceryl)Cys-, in which Xaa is hydrophobic (preferably Leu), and Yaa (Ala or Ser) and Zaa (Gly or Ala) have small, neutral side chains.</text>
        <dbReference type="EC" id="3.4.23.36"/>
    </reaction>
</comment>
<evidence type="ECO:0000256" key="3">
    <source>
        <dbReference type="ARBA" id="ARBA00022670"/>
    </source>
</evidence>
<feature type="transmembrane region" description="Helical" evidence="9">
    <location>
        <begin position="162"/>
        <end position="186"/>
    </location>
</feature>
<comment type="pathway">
    <text evidence="9">Protein modification; lipoprotein biosynthesis (signal peptide cleavage).</text>
</comment>
<evidence type="ECO:0000256" key="1">
    <source>
        <dbReference type="ARBA" id="ARBA00006139"/>
    </source>
</evidence>
<dbReference type="HAMAP" id="MF_00161">
    <property type="entry name" value="LspA"/>
    <property type="match status" value="1"/>
</dbReference>
<comment type="caution">
    <text evidence="9">Lacks conserved residue(s) required for the propagation of feature annotation.</text>
</comment>
<dbReference type="NCBIfam" id="NF011369">
    <property type="entry name" value="PRK14788.1"/>
    <property type="match status" value="1"/>
</dbReference>
<proteinExistence type="inferred from homology"/>
<dbReference type="GO" id="GO:0004190">
    <property type="term" value="F:aspartic-type endopeptidase activity"/>
    <property type="evidence" value="ECO:0007669"/>
    <property type="project" value="UniProtKB-UniRule"/>
</dbReference>
<organism evidence="11 12">
    <name type="scientific">Croceimicrobium hydrocarbonivorans</name>
    <dbReference type="NCBI Taxonomy" id="2761580"/>
    <lineage>
        <taxon>Bacteria</taxon>
        <taxon>Pseudomonadati</taxon>
        <taxon>Bacteroidota</taxon>
        <taxon>Flavobacteriia</taxon>
        <taxon>Flavobacteriales</taxon>
        <taxon>Owenweeksiaceae</taxon>
        <taxon>Croceimicrobium</taxon>
    </lineage>
</organism>
<evidence type="ECO:0000256" key="7">
    <source>
        <dbReference type="ARBA" id="ARBA00022989"/>
    </source>
</evidence>
<dbReference type="PRINTS" id="PR00781">
    <property type="entry name" value="LIPOSIGPTASE"/>
</dbReference>
<sequence>MRKALWIILGVLILDQALKIWVKTSFTLGEDLVITDWFILHFTENPGMAFGVEFGGTWGKLLLSVFRIATVVLIFLWLKKLSKRDIPFGGIVAVALILAGALGNIIDSALYGIIFEASTYDHISQAFPADGGYAPFLFGKVVDMFYFPIFKGYLPEWLGGDYFVFFRPVFNLADAAISTGVGLLILHQKSVFKEEDTSSKEEISPENQNKQP</sequence>
<reference evidence="11 12" key="1">
    <citation type="submission" date="2020-08" db="EMBL/GenBank/DDBJ databases">
        <title>Croceimicrobium hydrocarbonivorans gen. nov., sp. nov., a novel marine bacterium isolated from a bacterial consortium that degrades polyethylene terephthalate.</title>
        <authorList>
            <person name="Liu R."/>
        </authorList>
    </citation>
    <scope>NUCLEOTIDE SEQUENCE [LARGE SCALE GENOMIC DNA]</scope>
    <source>
        <strain evidence="11 12">A20-9</strain>
    </source>
</reference>
<keyword evidence="11" id="KW-0449">Lipoprotein</keyword>
<protein>
    <recommendedName>
        <fullName evidence="9">Lipoprotein signal peptidase</fullName>
        <ecNumber evidence="9">3.4.23.36</ecNumber>
    </recommendedName>
    <alternativeName>
        <fullName evidence="9">Prolipoprotein signal peptidase</fullName>
    </alternativeName>
    <alternativeName>
        <fullName evidence="9">Signal peptidase II</fullName>
        <shortName evidence="9">SPase II</shortName>
    </alternativeName>
</protein>